<proteinExistence type="predicted"/>
<sequence>MPPGRAVNQRRAAEENELDWRIKDISYDEADPIFYIYPDEDQEEVVEFVFDDQSFAEEDSYFSGEQYFQSKIVEPVTTSDDPLGLVVSKVYKRVDDNDLIARYDGQLMDEGYDKNWKFD</sequence>
<evidence type="ECO:0000313" key="1">
    <source>
        <dbReference type="EMBL" id="OWM86181.1"/>
    </source>
</evidence>
<accession>A0A218XNV1</accession>
<reference evidence="2" key="1">
    <citation type="journal article" date="2017" name="Plant J.">
        <title>The pomegranate (Punica granatum L.) genome and the genomics of punicalagin biosynthesis.</title>
        <authorList>
            <person name="Qin G."/>
            <person name="Xu C."/>
            <person name="Ming R."/>
            <person name="Tang H."/>
            <person name="Guyot R."/>
            <person name="Kramer E.M."/>
            <person name="Hu Y."/>
            <person name="Yi X."/>
            <person name="Qi Y."/>
            <person name="Xu X."/>
            <person name="Gao Z."/>
            <person name="Pan H."/>
            <person name="Jian J."/>
            <person name="Tian Y."/>
            <person name="Yue Z."/>
            <person name="Xu Y."/>
        </authorList>
    </citation>
    <scope>NUCLEOTIDE SEQUENCE [LARGE SCALE GENOMIC DNA]</scope>
    <source>
        <strain evidence="2">cv. Dabenzi</strain>
    </source>
</reference>
<dbReference type="Proteomes" id="UP000197138">
    <property type="component" value="Unassembled WGS sequence"/>
</dbReference>
<evidence type="ECO:0000313" key="2">
    <source>
        <dbReference type="Proteomes" id="UP000197138"/>
    </source>
</evidence>
<dbReference type="EMBL" id="MTKT01001090">
    <property type="protein sequence ID" value="OWM86181.1"/>
    <property type="molecule type" value="Genomic_DNA"/>
</dbReference>
<organism evidence="1 2">
    <name type="scientific">Punica granatum</name>
    <name type="common">Pomegranate</name>
    <dbReference type="NCBI Taxonomy" id="22663"/>
    <lineage>
        <taxon>Eukaryota</taxon>
        <taxon>Viridiplantae</taxon>
        <taxon>Streptophyta</taxon>
        <taxon>Embryophyta</taxon>
        <taxon>Tracheophyta</taxon>
        <taxon>Spermatophyta</taxon>
        <taxon>Magnoliopsida</taxon>
        <taxon>eudicotyledons</taxon>
        <taxon>Gunneridae</taxon>
        <taxon>Pentapetalae</taxon>
        <taxon>rosids</taxon>
        <taxon>malvids</taxon>
        <taxon>Myrtales</taxon>
        <taxon>Lythraceae</taxon>
        <taxon>Punica</taxon>
    </lineage>
</organism>
<dbReference type="AlphaFoldDB" id="A0A218XNV1"/>
<name>A0A218XNV1_PUNGR</name>
<gene>
    <name evidence="1" type="ORF">CDL15_Pgr011005</name>
</gene>
<protein>
    <submittedName>
        <fullName evidence="1">Uncharacterized protein</fullName>
    </submittedName>
</protein>
<comment type="caution">
    <text evidence="1">The sequence shown here is derived from an EMBL/GenBank/DDBJ whole genome shotgun (WGS) entry which is preliminary data.</text>
</comment>